<keyword evidence="4" id="KW-1185">Reference proteome</keyword>
<evidence type="ECO:0000256" key="1">
    <source>
        <dbReference type="SAM" id="MobiDB-lite"/>
    </source>
</evidence>
<name>A0ABP9KBS0_9NOCA</name>
<dbReference type="PANTHER" id="PTHR40076">
    <property type="entry name" value="MEMBRANE PROTEIN-RELATED"/>
    <property type="match status" value="1"/>
</dbReference>
<feature type="compositionally biased region" description="Low complexity" evidence="1">
    <location>
        <begin position="125"/>
        <end position="144"/>
    </location>
</feature>
<dbReference type="PANTHER" id="PTHR40076:SF1">
    <property type="entry name" value="MEMBRANE PROTEIN"/>
    <property type="match status" value="1"/>
</dbReference>
<evidence type="ECO:0000256" key="2">
    <source>
        <dbReference type="SAM" id="Phobius"/>
    </source>
</evidence>
<feature type="transmembrane region" description="Helical" evidence="2">
    <location>
        <begin position="374"/>
        <end position="395"/>
    </location>
</feature>
<gene>
    <name evidence="3" type="ORF">GCM10023318_28570</name>
</gene>
<reference evidence="4" key="1">
    <citation type="journal article" date="2019" name="Int. J. Syst. Evol. Microbiol.">
        <title>The Global Catalogue of Microorganisms (GCM) 10K type strain sequencing project: providing services to taxonomists for standard genome sequencing and annotation.</title>
        <authorList>
            <consortium name="The Broad Institute Genomics Platform"/>
            <consortium name="The Broad Institute Genome Sequencing Center for Infectious Disease"/>
            <person name="Wu L."/>
            <person name="Ma J."/>
        </authorList>
    </citation>
    <scope>NUCLEOTIDE SEQUENCE [LARGE SCALE GENOMIC DNA]</scope>
    <source>
        <strain evidence="4">JCM 18298</strain>
    </source>
</reference>
<keyword evidence="2" id="KW-1133">Transmembrane helix</keyword>
<dbReference type="EMBL" id="BAABJM010000002">
    <property type="protein sequence ID" value="GAA5054064.1"/>
    <property type="molecule type" value="Genomic_DNA"/>
</dbReference>
<evidence type="ECO:0000313" key="4">
    <source>
        <dbReference type="Proteomes" id="UP001500603"/>
    </source>
</evidence>
<dbReference type="InterPro" id="IPR010380">
    <property type="entry name" value="DUF975"/>
</dbReference>
<comment type="caution">
    <text evidence="3">The sequence shown here is derived from an EMBL/GenBank/DDBJ whole genome shotgun (WGS) entry which is preliminary data.</text>
</comment>
<feature type="transmembrane region" description="Helical" evidence="2">
    <location>
        <begin position="294"/>
        <end position="312"/>
    </location>
</feature>
<dbReference type="Proteomes" id="UP001500603">
    <property type="component" value="Unassembled WGS sequence"/>
</dbReference>
<keyword evidence="2" id="KW-0472">Membrane</keyword>
<sequence length="408" mass="42957">MTDTPPHAPKDSGGTAPDPADEHTRAEPERRGSASAPEPPGPGTGYPHLEGSGTVQYGVEQPETASAHQAPPSHAQPSTAPPAAEQPGTEHHGGAQTPSGTGQYDQGPDTGYPRAEPTYGPPGTGPQAAAQQPAAPTATPVAPARGQQYQTPQYADYQQYNPYPEYPEQSGYQQGQQEYHQAQTMPIGDQPTYGYQRAKGRSGNLDVGQALSYGWDTFRTNAGAWLGVTAIGFVIYLAFVIVVQLTEPTSMLPVLLLFLAVSVCFWLLQAAMLRGALYESDGNRPPFGSFFRNLNAGNVLLTAVLVLVLASIGALFCVIPGIAVGVLCMFSLNFVLDQDMGPFQAIKSSVLLVVANPVQVSLLALAVLLMTVATVFTCGIGLLVVGPLSALAVTFSYRTLNGGRITAY</sequence>
<feature type="compositionally biased region" description="Basic and acidic residues" evidence="1">
    <location>
        <begin position="20"/>
        <end position="32"/>
    </location>
</feature>
<feature type="transmembrane region" description="Helical" evidence="2">
    <location>
        <begin position="348"/>
        <end position="368"/>
    </location>
</feature>
<feature type="transmembrane region" description="Helical" evidence="2">
    <location>
        <begin position="251"/>
        <end position="273"/>
    </location>
</feature>
<proteinExistence type="predicted"/>
<evidence type="ECO:0008006" key="5">
    <source>
        <dbReference type="Google" id="ProtNLM"/>
    </source>
</evidence>
<keyword evidence="2" id="KW-0812">Transmembrane</keyword>
<evidence type="ECO:0000313" key="3">
    <source>
        <dbReference type="EMBL" id="GAA5054064.1"/>
    </source>
</evidence>
<feature type="region of interest" description="Disordered" evidence="1">
    <location>
        <begin position="1"/>
        <end position="145"/>
    </location>
</feature>
<accession>A0ABP9KBS0</accession>
<dbReference type="RefSeq" id="WP_345495804.1">
    <property type="nucleotide sequence ID" value="NZ_BAABJM010000002.1"/>
</dbReference>
<feature type="transmembrane region" description="Helical" evidence="2">
    <location>
        <begin position="318"/>
        <end position="336"/>
    </location>
</feature>
<feature type="region of interest" description="Disordered" evidence="1">
    <location>
        <begin position="158"/>
        <end position="181"/>
    </location>
</feature>
<protein>
    <recommendedName>
        <fullName evidence="5">Integral membrane protein</fullName>
    </recommendedName>
</protein>
<feature type="transmembrane region" description="Helical" evidence="2">
    <location>
        <begin position="222"/>
        <end position="245"/>
    </location>
</feature>
<organism evidence="3 4">
    <name type="scientific">Nocardia callitridis</name>
    <dbReference type="NCBI Taxonomy" id="648753"/>
    <lineage>
        <taxon>Bacteria</taxon>
        <taxon>Bacillati</taxon>
        <taxon>Actinomycetota</taxon>
        <taxon>Actinomycetes</taxon>
        <taxon>Mycobacteriales</taxon>
        <taxon>Nocardiaceae</taxon>
        <taxon>Nocardia</taxon>
    </lineage>
</organism>